<comment type="function">
    <text evidence="1">Needed for flagellar regrowth and assembly.</text>
</comment>
<dbReference type="RefSeq" id="WP_196397234.1">
    <property type="nucleotide sequence ID" value="NZ_JADNYM010000016.1"/>
</dbReference>
<evidence type="ECO:0000256" key="4">
    <source>
        <dbReference type="ARBA" id="ARBA00022795"/>
    </source>
</evidence>
<keyword evidence="4" id="KW-1005">Bacterial flagellum biogenesis</keyword>
<accession>A0A931GB20</accession>
<evidence type="ECO:0000256" key="6">
    <source>
        <dbReference type="ARBA" id="ARBA00023225"/>
    </source>
</evidence>
<dbReference type="InterPro" id="IPR018035">
    <property type="entry name" value="Flagellar_FliH/T3SS_HrpE"/>
</dbReference>
<evidence type="ECO:0000256" key="3">
    <source>
        <dbReference type="ARBA" id="ARBA00022448"/>
    </source>
</evidence>
<proteinExistence type="inferred from homology"/>
<sequence>MFTNTGTKFALDSGVASARTDRSGNLVPSSAAGSAFKPISFAAVDSDAPDSPGSPGYIRGHSIGYTFGMRAAAAEAQIRRAEMEAEHAAAMVQRQAELEHAVGLLATALTALNAVVAPVITEAQDVLLAGAVELAEAILGHELANGPTAAKSALTRALALQATAGTYAVRMNPADLNELNETTLVQTGIRFVPDAALARGDAIAEFEHGYLDARIVAALARAKDALVEDPQ</sequence>
<evidence type="ECO:0000313" key="8">
    <source>
        <dbReference type="EMBL" id="MBG0740292.1"/>
    </source>
</evidence>
<keyword evidence="5" id="KW-0653">Protein transport</keyword>
<feature type="domain" description="Flagellar assembly protein FliH/Type III secretion system HrpE" evidence="7">
    <location>
        <begin position="105"/>
        <end position="216"/>
    </location>
</feature>
<evidence type="ECO:0000256" key="2">
    <source>
        <dbReference type="ARBA" id="ARBA00006602"/>
    </source>
</evidence>
<evidence type="ECO:0000256" key="1">
    <source>
        <dbReference type="ARBA" id="ARBA00003041"/>
    </source>
</evidence>
<comment type="similarity">
    <text evidence="2">Belongs to the FliH family.</text>
</comment>
<dbReference type="Proteomes" id="UP000655366">
    <property type="component" value="Unassembled WGS sequence"/>
</dbReference>
<evidence type="ECO:0000313" key="9">
    <source>
        <dbReference type="Proteomes" id="UP000655366"/>
    </source>
</evidence>
<dbReference type="GO" id="GO:0044781">
    <property type="term" value="P:bacterial-type flagellum organization"/>
    <property type="evidence" value="ECO:0007669"/>
    <property type="project" value="UniProtKB-KW"/>
</dbReference>
<evidence type="ECO:0000259" key="7">
    <source>
        <dbReference type="Pfam" id="PF02108"/>
    </source>
</evidence>
<evidence type="ECO:0000256" key="5">
    <source>
        <dbReference type="ARBA" id="ARBA00022927"/>
    </source>
</evidence>
<keyword evidence="3" id="KW-0813">Transport</keyword>
<dbReference type="GO" id="GO:0005829">
    <property type="term" value="C:cytosol"/>
    <property type="evidence" value="ECO:0007669"/>
    <property type="project" value="TreeGrafter"/>
</dbReference>
<organism evidence="8 9">
    <name type="scientific">Arthrobacter terrae</name>
    <dbReference type="NCBI Taxonomy" id="2935737"/>
    <lineage>
        <taxon>Bacteria</taxon>
        <taxon>Bacillati</taxon>
        <taxon>Actinomycetota</taxon>
        <taxon>Actinomycetes</taxon>
        <taxon>Micrococcales</taxon>
        <taxon>Micrococcaceae</taxon>
        <taxon>Arthrobacter</taxon>
    </lineage>
</organism>
<comment type="caution">
    <text evidence="8">The sequence shown here is derived from an EMBL/GenBank/DDBJ whole genome shotgun (WGS) entry which is preliminary data.</text>
</comment>
<dbReference type="EMBL" id="JADNYM010000016">
    <property type="protein sequence ID" value="MBG0740292.1"/>
    <property type="molecule type" value="Genomic_DNA"/>
</dbReference>
<keyword evidence="9" id="KW-1185">Reference proteome</keyword>
<keyword evidence="6" id="KW-1006">Bacterial flagellum protein export</keyword>
<dbReference type="InterPro" id="IPR051472">
    <property type="entry name" value="T3SS_Stator/FliH"/>
</dbReference>
<gene>
    <name evidence="8" type="ORF">IV500_12965</name>
</gene>
<dbReference type="PANTHER" id="PTHR34982:SF1">
    <property type="entry name" value="FLAGELLAR ASSEMBLY PROTEIN FLIH"/>
    <property type="match status" value="1"/>
</dbReference>
<dbReference type="AlphaFoldDB" id="A0A931GB20"/>
<reference evidence="8 9" key="1">
    <citation type="submission" date="2020-11" db="EMBL/GenBank/DDBJ databases">
        <title>Arthrobacter antarcticus sp. nov., isolated from Antarctic Soil.</title>
        <authorList>
            <person name="Li J."/>
        </authorList>
    </citation>
    <scope>NUCLEOTIDE SEQUENCE [LARGE SCALE GENOMIC DNA]</scope>
    <source>
        <strain evidence="8 9">Z1-20</strain>
    </source>
</reference>
<protein>
    <recommendedName>
        <fullName evidence="7">Flagellar assembly protein FliH/Type III secretion system HrpE domain-containing protein</fullName>
    </recommendedName>
</protein>
<dbReference type="GO" id="GO:0015031">
    <property type="term" value="P:protein transport"/>
    <property type="evidence" value="ECO:0007669"/>
    <property type="project" value="UniProtKB-KW"/>
</dbReference>
<dbReference type="Pfam" id="PF02108">
    <property type="entry name" value="FliH"/>
    <property type="match status" value="1"/>
</dbReference>
<name>A0A931GB20_9MICC</name>
<dbReference type="PANTHER" id="PTHR34982">
    <property type="entry name" value="YOP PROTEINS TRANSLOCATION PROTEIN L"/>
    <property type="match status" value="1"/>
</dbReference>